<evidence type="ECO:0000256" key="7">
    <source>
        <dbReference type="ARBA" id="ARBA00022833"/>
    </source>
</evidence>
<feature type="domain" description="MYND-type" evidence="17">
    <location>
        <begin position="33"/>
        <end position="72"/>
    </location>
</feature>
<evidence type="ECO:0000259" key="17">
    <source>
        <dbReference type="PROSITE" id="PS50865"/>
    </source>
</evidence>
<dbReference type="GO" id="GO:0042500">
    <property type="term" value="F:aspartic endopeptidase activity, intramembrane cleaving"/>
    <property type="evidence" value="ECO:0007669"/>
    <property type="project" value="InterPro"/>
</dbReference>
<evidence type="ECO:0000256" key="2">
    <source>
        <dbReference type="ARBA" id="ARBA00022692"/>
    </source>
</evidence>
<dbReference type="GO" id="GO:0044351">
    <property type="term" value="P:macropinocytosis"/>
    <property type="evidence" value="ECO:0007669"/>
    <property type="project" value="UniProtKB-ARBA"/>
</dbReference>
<evidence type="ECO:0000313" key="19">
    <source>
        <dbReference type="Proteomes" id="UP000093000"/>
    </source>
</evidence>
<dbReference type="GO" id="GO:0016485">
    <property type="term" value="P:protein processing"/>
    <property type="evidence" value="ECO:0007669"/>
    <property type="project" value="InterPro"/>
</dbReference>
<dbReference type="EMBL" id="LUGH01000030">
    <property type="protein sequence ID" value="OBZ90881.1"/>
    <property type="molecule type" value="Genomic_DNA"/>
</dbReference>
<evidence type="ECO:0000256" key="1">
    <source>
        <dbReference type="ARBA" id="ARBA00008604"/>
    </source>
</evidence>
<keyword evidence="4 14" id="KW-0863">Zinc-finger</keyword>
<keyword evidence="5 15" id="KW-0378">Hydrolase</keyword>
<evidence type="ECO:0000256" key="10">
    <source>
        <dbReference type="ARBA" id="ARBA00023034"/>
    </source>
</evidence>
<evidence type="ECO:0000256" key="9">
    <source>
        <dbReference type="ARBA" id="ARBA00022989"/>
    </source>
</evidence>
<evidence type="ECO:0000256" key="5">
    <source>
        <dbReference type="ARBA" id="ARBA00022801"/>
    </source>
</evidence>
<keyword evidence="8 15" id="KW-0914">Notch signaling pathway</keyword>
<dbReference type="Gene3D" id="6.10.140.2220">
    <property type="match status" value="1"/>
</dbReference>
<comment type="similarity">
    <text evidence="1 15">Belongs to the peptidase A22A family.</text>
</comment>
<feature type="transmembrane region" description="Helical" evidence="15">
    <location>
        <begin position="486"/>
        <end position="516"/>
    </location>
</feature>
<comment type="function">
    <text evidence="15">Probable subunit of the gamma-secretase complex, an endoprotease complex that catalyzes the intramembrane cleavage of integral membrane proteins such as Notch receptors.</text>
</comment>
<dbReference type="Pfam" id="PF01080">
    <property type="entry name" value="Presenilin"/>
    <property type="match status" value="1"/>
</dbReference>
<comment type="subunit">
    <text evidence="13">Homodimer. Component of the gamma-secretase complex, a complex composed of a presenilin homodimer, nicastrin, aph1 and pen2.</text>
</comment>
<feature type="region of interest" description="Disordered" evidence="16">
    <location>
        <begin position="400"/>
        <end position="432"/>
    </location>
</feature>
<evidence type="ECO:0000256" key="8">
    <source>
        <dbReference type="ARBA" id="ARBA00022976"/>
    </source>
</evidence>
<keyword evidence="10 15" id="KW-0333">Golgi apparatus</keyword>
<comment type="function">
    <text evidence="12">Probable catalytic subunit of the gamma-secretase complex, an endoprotease complex that catalyzes the intramembrane cleavage of integral membrane proteins such as Notch receptors. Requires the other members of the gamma-secretase complex to have a protease activity.</text>
</comment>
<evidence type="ECO:0000256" key="14">
    <source>
        <dbReference type="PROSITE-ProRule" id="PRU00134"/>
    </source>
</evidence>
<protein>
    <recommendedName>
        <fullName evidence="15">Presenilin</fullName>
        <ecNumber evidence="15">3.4.23.-</ecNumber>
    </recommendedName>
</protein>
<dbReference type="Gene3D" id="1.10.472.100">
    <property type="entry name" value="Presenilin"/>
    <property type="match status" value="1"/>
</dbReference>
<feature type="transmembrane region" description="Helical" evidence="15">
    <location>
        <begin position="216"/>
        <end position="240"/>
    </location>
</feature>
<dbReference type="OrthoDB" id="432970at2759"/>
<feature type="compositionally biased region" description="Polar residues" evidence="16">
    <location>
        <begin position="357"/>
        <end position="367"/>
    </location>
</feature>
<dbReference type="FunFam" id="1.10.472.100:FF:000003">
    <property type="entry name" value="Presenilin"/>
    <property type="match status" value="1"/>
</dbReference>
<comment type="caution">
    <text evidence="18">The sequence shown here is derived from an EMBL/GenBank/DDBJ whole genome shotgun (WGS) entry which is preliminary data.</text>
</comment>
<evidence type="ECO:0000256" key="3">
    <source>
        <dbReference type="ARBA" id="ARBA00022723"/>
    </source>
</evidence>
<dbReference type="GO" id="GO:0000139">
    <property type="term" value="C:Golgi membrane"/>
    <property type="evidence" value="ECO:0007669"/>
    <property type="project" value="UniProtKB-SubCell"/>
</dbReference>
<keyword evidence="6 15" id="KW-0256">Endoplasmic reticulum</keyword>
<proteinExistence type="inferred from homology"/>
<feature type="compositionally biased region" description="Basic and acidic residues" evidence="16">
    <location>
        <begin position="413"/>
        <end position="426"/>
    </location>
</feature>
<dbReference type="GO" id="GO:0005789">
    <property type="term" value="C:endoplasmic reticulum membrane"/>
    <property type="evidence" value="ECO:0007669"/>
    <property type="project" value="UniProtKB-SubCell"/>
</dbReference>
<evidence type="ECO:0000256" key="4">
    <source>
        <dbReference type="ARBA" id="ARBA00022771"/>
    </source>
</evidence>
<evidence type="ECO:0000256" key="11">
    <source>
        <dbReference type="ARBA" id="ARBA00023136"/>
    </source>
</evidence>
<dbReference type="PANTHER" id="PTHR10202">
    <property type="entry name" value="PRESENILIN"/>
    <property type="match status" value="1"/>
</dbReference>
<keyword evidence="9 15" id="KW-1133">Transmembrane helix</keyword>
<feature type="transmembrane region" description="Helical" evidence="15">
    <location>
        <begin position="246"/>
        <end position="266"/>
    </location>
</feature>
<accession>A0A1C7NP17</accession>
<evidence type="ECO:0000256" key="6">
    <source>
        <dbReference type="ARBA" id="ARBA00022824"/>
    </source>
</evidence>
<dbReference type="PANTHER" id="PTHR10202:SF13">
    <property type="entry name" value="PRESENILIN HOMOLOG"/>
    <property type="match status" value="1"/>
</dbReference>
<dbReference type="InterPro" id="IPR001108">
    <property type="entry name" value="Peptidase_A22A"/>
</dbReference>
<evidence type="ECO:0000256" key="15">
    <source>
        <dbReference type="RuleBase" id="RU361148"/>
    </source>
</evidence>
<dbReference type="InParanoid" id="A0A1C7NP17"/>
<dbReference type="InterPro" id="IPR042524">
    <property type="entry name" value="Presenilin_C"/>
</dbReference>
<dbReference type="InterPro" id="IPR006639">
    <property type="entry name" value="Preselin/SPP"/>
</dbReference>
<sequence length="517" mass="57807">MNRFVDKKQRKKKVGKEVMTSSLQEVTLESNVCSQCQKPATFMCSSCSHDGPKYCSVECQKTHWTACHYKECKASRSKRRARQQLNQNENIPLHDLSMDQTLTEQEKSKIEQEEEEAEELHFYTNQIYRIIKPVVACIILSIFWVKVSFSDQSDYSPVRTGYITVSSSTATTSSNSSSSSSSSPNIASSFTNAAIIIGQIIVVTIIIGWIKVLIGFFMLVVLSLLGFMTYILLLNLVQVFAIPLDYVTLVFALWNFAAVGLVSIFWKGPLWLQQAYLTIMSSLMAFSLTGLEQWTTWILLGLLAIWDLIAVLCPFGPLRLLLESSKKQQREVPALLYTVNAVWFMMASADQLRQLEPTSSKQINQRRSASSSYSPSNFIRKSHDGFMRLPDHDLPTQMDSLPANPDPIVTTDPKPEAEKAKNSTHDDDQESSGLKLGLGDFVFYSVLIARAAMYDWITTACCTIAVLTGLTATIFLLAIYKKALPALPISIAFGILFYFVAKTVLVPYVAALCVFVN</sequence>
<dbReference type="PRINTS" id="PR01072">
    <property type="entry name" value="PRESENILIN"/>
</dbReference>
<keyword evidence="2 15" id="KW-0812">Transmembrane</keyword>
<name>A0A1C7NP17_9FUNG</name>
<feature type="region of interest" description="Disordered" evidence="16">
    <location>
        <begin position="357"/>
        <end position="378"/>
    </location>
</feature>
<dbReference type="AlphaFoldDB" id="A0A1C7NP17"/>
<gene>
    <name evidence="18" type="primary">psen2_0</name>
    <name evidence="18" type="ORF">A0J61_01066</name>
</gene>
<feature type="transmembrane region" description="Helical" evidence="15">
    <location>
        <begin position="456"/>
        <end position="480"/>
    </location>
</feature>
<evidence type="ECO:0000256" key="12">
    <source>
        <dbReference type="ARBA" id="ARBA00053367"/>
    </source>
</evidence>
<feature type="transmembrane region" description="Helical" evidence="15">
    <location>
        <begin position="186"/>
        <end position="209"/>
    </location>
</feature>
<dbReference type="GO" id="GO:0070765">
    <property type="term" value="C:gamma-secretase complex"/>
    <property type="evidence" value="ECO:0007669"/>
    <property type="project" value="UniProtKB-ARBA"/>
</dbReference>
<dbReference type="PROSITE" id="PS50865">
    <property type="entry name" value="ZF_MYND_2"/>
    <property type="match status" value="1"/>
</dbReference>
<dbReference type="STRING" id="101091.A0A1C7NP17"/>
<dbReference type="SUPFAM" id="SSF144232">
    <property type="entry name" value="HIT/MYND zinc finger-like"/>
    <property type="match status" value="1"/>
</dbReference>
<organism evidence="18 19">
    <name type="scientific">Choanephora cucurbitarum</name>
    <dbReference type="NCBI Taxonomy" id="101091"/>
    <lineage>
        <taxon>Eukaryota</taxon>
        <taxon>Fungi</taxon>
        <taxon>Fungi incertae sedis</taxon>
        <taxon>Mucoromycota</taxon>
        <taxon>Mucoromycotina</taxon>
        <taxon>Mucoromycetes</taxon>
        <taxon>Mucorales</taxon>
        <taxon>Mucorineae</taxon>
        <taxon>Choanephoraceae</taxon>
        <taxon>Choanephoroideae</taxon>
        <taxon>Choanephora</taxon>
    </lineage>
</organism>
<dbReference type="InterPro" id="IPR002893">
    <property type="entry name" value="Znf_MYND"/>
</dbReference>
<dbReference type="Proteomes" id="UP000093000">
    <property type="component" value="Unassembled WGS sequence"/>
</dbReference>
<comment type="subcellular location">
    <subcellularLocation>
        <location evidence="15">Endoplasmic reticulum membrane</location>
        <topology evidence="15">Multi-pass membrane protein</topology>
    </subcellularLocation>
    <subcellularLocation>
        <location evidence="15">Golgi apparatus membrane</location>
        <topology evidence="15">Multi-pass membrane protein</topology>
    </subcellularLocation>
</comment>
<keyword evidence="11 15" id="KW-0472">Membrane</keyword>
<evidence type="ECO:0000256" key="16">
    <source>
        <dbReference type="SAM" id="MobiDB-lite"/>
    </source>
</evidence>
<keyword evidence="15" id="KW-0645">Protease</keyword>
<evidence type="ECO:0000313" key="18">
    <source>
        <dbReference type="EMBL" id="OBZ90881.1"/>
    </source>
</evidence>
<keyword evidence="7" id="KW-0862">Zinc</keyword>
<dbReference type="SMART" id="SM00730">
    <property type="entry name" value="PSN"/>
    <property type="match status" value="1"/>
</dbReference>
<dbReference type="EC" id="3.4.23.-" evidence="15"/>
<dbReference type="GO" id="GO:0006509">
    <property type="term" value="P:membrane protein ectodomain proteolysis"/>
    <property type="evidence" value="ECO:0007669"/>
    <property type="project" value="TreeGrafter"/>
</dbReference>
<dbReference type="GO" id="GO:0008270">
    <property type="term" value="F:zinc ion binding"/>
    <property type="evidence" value="ECO:0007669"/>
    <property type="project" value="UniProtKB-KW"/>
</dbReference>
<reference evidence="18 19" key="1">
    <citation type="submission" date="2016-03" db="EMBL/GenBank/DDBJ databases">
        <title>Choanephora cucurbitarum.</title>
        <authorList>
            <person name="Min B."/>
            <person name="Park H."/>
            <person name="Park J.-H."/>
            <person name="Shin H.-D."/>
            <person name="Choi I.-G."/>
        </authorList>
    </citation>
    <scope>NUCLEOTIDE SEQUENCE [LARGE SCALE GENOMIC DNA]</scope>
    <source>
        <strain evidence="18 19">KUS-F28377</strain>
    </source>
</reference>
<evidence type="ECO:0000256" key="13">
    <source>
        <dbReference type="ARBA" id="ARBA00066080"/>
    </source>
</evidence>
<keyword evidence="19" id="KW-1185">Reference proteome</keyword>
<feature type="transmembrane region" description="Helical" evidence="15">
    <location>
        <begin position="297"/>
        <end position="322"/>
    </location>
</feature>
<keyword evidence="3" id="KW-0479">Metal-binding</keyword>
<comment type="domain">
    <text evidence="15">The PAL motif is required for normal active site conformation.</text>
</comment>